<reference evidence="7" key="2">
    <citation type="submission" date="2025-08" db="UniProtKB">
        <authorList>
            <consortium name="Ensembl"/>
        </authorList>
    </citation>
    <scope>IDENTIFICATION</scope>
    <source>
        <strain evidence="7">2N</strain>
    </source>
</reference>
<evidence type="ECO:0000256" key="6">
    <source>
        <dbReference type="SAM" id="Phobius"/>
    </source>
</evidence>
<sequence>MTCCEGWTSCNGFSLLALLLVGVVLNAVPLGINLVEQDRIFQNPISCYEWWFPGIIGAGLMVIPATTMSLAARKRGCCNNKTGMFLSSLLNVITIIGAVYCVLVSVQALSEGPLICNSQVNGTVKCEFSLKNLSNIHSKSFNLQWFLNDSCVSPTGHKNSNPSDNMGASWKIPSSGSEEDRYRIVHFAVFLGLLLVGALEILCGLSQIVIGLFGCMCGVSKQRGRIV</sequence>
<dbReference type="PANTHER" id="PTHR14198:SF17">
    <property type="entry name" value="TRANSMEMBRANE 4 L6 FAMILY MEMBER 20"/>
    <property type="match status" value="1"/>
</dbReference>
<dbReference type="GO" id="GO:0005925">
    <property type="term" value="C:focal adhesion"/>
    <property type="evidence" value="ECO:0007669"/>
    <property type="project" value="Ensembl"/>
</dbReference>
<protein>
    <submittedName>
        <fullName evidence="7">Transmembrane 4 L six family member 20</fullName>
    </submittedName>
</protein>
<dbReference type="STRING" id="10141.ENSCPOP00000012830"/>
<dbReference type="FunCoup" id="H0VQK4">
    <property type="interactions" value="24"/>
</dbReference>
<keyword evidence="8" id="KW-1185">Reference proteome</keyword>
<dbReference type="OrthoDB" id="9937421at2759"/>
<dbReference type="eggNOG" id="ENOG502RZTZ">
    <property type="taxonomic scope" value="Eukaryota"/>
</dbReference>
<keyword evidence="4 6" id="KW-1133">Transmembrane helix</keyword>
<name>H0VQK4_CAVPO</name>
<keyword evidence="5 6" id="KW-0472">Membrane</keyword>
<feature type="transmembrane region" description="Helical" evidence="6">
    <location>
        <begin position="184"/>
        <end position="215"/>
    </location>
</feature>
<evidence type="ECO:0000256" key="1">
    <source>
        <dbReference type="ARBA" id="ARBA00004141"/>
    </source>
</evidence>
<evidence type="ECO:0000313" key="8">
    <source>
        <dbReference type="Proteomes" id="UP000005447"/>
    </source>
</evidence>
<keyword evidence="3 6" id="KW-0812">Transmembrane</keyword>
<dbReference type="Proteomes" id="UP000005447">
    <property type="component" value="Unassembled WGS sequence"/>
</dbReference>
<gene>
    <name evidence="7" type="primary">TM4SF20</name>
</gene>
<dbReference type="InterPro" id="IPR008661">
    <property type="entry name" value="L6_membrane"/>
</dbReference>
<dbReference type="EMBL" id="AAKN02019383">
    <property type="status" value="NOT_ANNOTATED_CDS"/>
    <property type="molecule type" value="Genomic_DNA"/>
</dbReference>
<evidence type="ECO:0000256" key="4">
    <source>
        <dbReference type="ARBA" id="ARBA00022989"/>
    </source>
</evidence>
<dbReference type="Ensembl" id="ENSCPOT00000014382.3">
    <property type="protein sequence ID" value="ENSCPOP00000012830.2"/>
    <property type="gene ID" value="ENSCPOG00000014240.4"/>
</dbReference>
<evidence type="ECO:0000256" key="3">
    <source>
        <dbReference type="ARBA" id="ARBA00022692"/>
    </source>
</evidence>
<organism evidence="7 8">
    <name type="scientific">Cavia porcellus</name>
    <name type="common">Guinea pig</name>
    <dbReference type="NCBI Taxonomy" id="10141"/>
    <lineage>
        <taxon>Eukaryota</taxon>
        <taxon>Metazoa</taxon>
        <taxon>Chordata</taxon>
        <taxon>Craniata</taxon>
        <taxon>Vertebrata</taxon>
        <taxon>Euteleostomi</taxon>
        <taxon>Mammalia</taxon>
        <taxon>Eutheria</taxon>
        <taxon>Euarchontoglires</taxon>
        <taxon>Glires</taxon>
        <taxon>Rodentia</taxon>
        <taxon>Hystricomorpha</taxon>
        <taxon>Caviidae</taxon>
        <taxon>Cavia</taxon>
    </lineage>
</organism>
<dbReference type="PANTHER" id="PTHR14198">
    <property type="entry name" value="TRANSMEMBRANE 4 L6 FAMILY MEMBER 1-RELATED"/>
    <property type="match status" value="1"/>
</dbReference>
<feature type="transmembrane region" description="Helical" evidence="6">
    <location>
        <begin position="12"/>
        <end position="30"/>
    </location>
</feature>
<feature type="transmembrane region" description="Helical" evidence="6">
    <location>
        <begin position="84"/>
        <end position="109"/>
    </location>
</feature>
<dbReference type="InParanoid" id="H0VQK4"/>
<feature type="transmembrane region" description="Helical" evidence="6">
    <location>
        <begin position="50"/>
        <end position="72"/>
    </location>
</feature>
<dbReference type="GeneTree" id="ENSGT01030000234590"/>
<dbReference type="VEuPathDB" id="HostDB:ENSCPOG00000014240"/>
<reference evidence="7" key="3">
    <citation type="submission" date="2025-09" db="UniProtKB">
        <authorList>
            <consortium name="Ensembl"/>
        </authorList>
    </citation>
    <scope>IDENTIFICATION</scope>
    <source>
        <strain evidence="7">2N</strain>
    </source>
</reference>
<dbReference type="Bgee" id="ENSCPOG00000014240">
    <property type="expression patterns" value="Expressed in adult mammalian kidney"/>
</dbReference>
<reference evidence="8" key="1">
    <citation type="journal article" date="2011" name="Nature">
        <title>A high-resolution map of human evolutionary constraint using 29 mammals.</title>
        <authorList>
            <person name="Lindblad-Toh K."/>
            <person name="Garber M."/>
            <person name="Zuk O."/>
            <person name="Lin M.F."/>
            <person name="Parker B.J."/>
            <person name="Washietl S."/>
            <person name="Kheradpour P."/>
            <person name="Ernst J."/>
            <person name="Jordan G."/>
            <person name="Mauceli E."/>
            <person name="Ward L.D."/>
            <person name="Lowe C.B."/>
            <person name="Holloway A.K."/>
            <person name="Clamp M."/>
            <person name="Gnerre S."/>
            <person name="Alfoldi J."/>
            <person name="Beal K."/>
            <person name="Chang J."/>
            <person name="Clawson H."/>
            <person name="Cuff J."/>
            <person name="Di Palma F."/>
            <person name="Fitzgerald S."/>
            <person name="Flicek P."/>
            <person name="Guttman M."/>
            <person name="Hubisz M.J."/>
            <person name="Jaffe D.B."/>
            <person name="Jungreis I."/>
            <person name="Kent W.J."/>
            <person name="Kostka D."/>
            <person name="Lara M."/>
            <person name="Martins A.L."/>
            <person name="Massingham T."/>
            <person name="Moltke I."/>
            <person name="Raney B.J."/>
            <person name="Rasmussen M.D."/>
            <person name="Robinson J."/>
            <person name="Stark A."/>
            <person name="Vilella A.J."/>
            <person name="Wen J."/>
            <person name="Xie X."/>
            <person name="Zody M.C."/>
            <person name="Baldwin J."/>
            <person name="Bloom T."/>
            <person name="Chin C.W."/>
            <person name="Heiman D."/>
            <person name="Nicol R."/>
            <person name="Nusbaum C."/>
            <person name="Young S."/>
            <person name="Wilkinson J."/>
            <person name="Worley K.C."/>
            <person name="Kovar C.L."/>
            <person name="Muzny D.M."/>
            <person name="Gibbs R.A."/>
            <person name="Cree A."/>
            <person name="Dihn H.H."/>
            <person name="Fowler G."/>
            <person name="Jhangiani S."/>
            <person name="Joshi V."/>
            <person name="Lee S."/>
            <person name="Lewis L.R."/>
            <person name="Nazareth L.V."/>
            <person name="Okwuonu G."/>
            <person name="Santibanez J."/>
            <person name="Warren W.C."/>
            <person name="Mardis E.R."/>
            <person name="Weinstock G.M."/>
            <person name="Wilson R.K."/>
            <person name="Delehaunty K."/>
            <person name="Dooling D."/>
            <person name="Fronik C."/>
            <person name="Fulton L."/>
            <person name="Fulton B."/>
            <person name="Graves T."/>
            <person name="Minx P."/>
            <person name="Sodergren E."/>
            <person name="Birney E."/>
            <person name="Margulies E.H."/>
            <person name="Herrero J."/>
            <person name="Green E.D."/>
            <person name="Haussler D."/>
            <person name="Siepel A."/>
            <person name="Goldman N."/>
            <person name="Pollard K.S."/>
            <person name="Pedersen J.S."/>
            <person name="Lander E.S."/>
            <person name="Kellis M."/>
        </authorList>
    </citation>
    <scope>NUCLEOTIDE SEQUENCE [LARGE SCALE GENOMIC DNA]</scope>
    <source>
        <strain evidence="8">2N</strain>
    </source>
</reference>
<dbReference type="GeneID" id="100715905"/>
<evidence type="ECO:0000313" key="7">
    <source>
        <dbReference type="Ensembl" id="ENSCPOP00000012830.2"/>
    </source>
</evidence>
<comment type="similarity">
    <text evidence="2">Belongs to the L6 tetraspanin family.</text>
</comment>
<comment type="subcellular location">
    <subcellularLocation>
        <location evidence="1">Membrane</location>
        <topology evidence="1">Multi-pass membrane protein</topology>
    </subcellularLocation>
</comment>
<dbReference type="GO" id="GO:0005886">
    <property type="term" value="C:plasma membrane"/>
    <property type="evidence" value="ECO:0007669"/>
    <property type="project" value="Ensembl"/>
</dbReference>
<accession>H0VQK4</accession>
<dbReference type="RefSeq" id="XP_023422811.1">
    <property type="nucleotide sequence ID" value="XM_023567043.2"/>
</dbReference>
<dbReference type="Pfam" id="PF05805">
    <property type="entry name" value="L6_membrane"/>
    <property type="match status" value="1"/>
</dbReference>
<proteinExistence type="inferred from homology"/>
<dbReference type="GO" id="GO:0005789">
    <property type="term" value="C:endoplasmic reticulum membrane"/>
    <property type="evidence" value="ECO:0007669"/>
    <property type="project" value="Ensembl"/>
</dbReference>
<evidence type="ECO:0000256" key="5">
    <source>
        <dbReference type="ARBA" id="ARBA00023136"/>
    </source>
</evidence>
<dbReference type="GO" id="GO:0045861">
    <property type="term" value="P:negative regulation of proteolysis"/>
    <property type="evidence" value="ECO:0007669"/>
    <property type="project" value="Ensembl"/>
</dbReference>
<evidence type="ECO:0000256" key="2">
    <source>
        <dbReference type="ARBA" id="ARBA00006193"/>
    </source>
</evidence>
<dbReference type="AlphaFoldDB" id="H0VQK4"/>
<dbReference type="OMA" id="LEGPLMC"/>
<dbReference type="HOGENOM" id="CLU_105103_0_0_1"/>